<protein>
    <submittedName>
        <fullName evidence="1">Uncharacterized protein</fullName>
    </submittedName>
</protein>
<sequence length="65" mass="7704">MSLFWVGLPWAQPWPQYRQSGEDEIDYRSQSLTLRQSKMVRVKLFTFQINSFDGRAEFVLSCLNT</sequence>
<dbReference type="AlphaFoldDB" id="A0A314YHV5"/>
<organism evidence="1 2">
    <name type="scientific">Prunus yedoensis var. nudiflora</name>
    <dbReference type="NCBI Taxonomy" id="2094558"/>
    <lineage>
        <taxon>Eukaryota</taxon>
        <taxon>Viridiplantae</taxon>
        <taxon>Streptophyta</taxon>
        <taxon>Embryophyta</taxon>
        <taxon>Tracheophyta</taxon>
        <taxon>Spermatophyta</taxon>
        <taxon>Magnoliopsida</taxon>
        <taxon>eudicotyledons</taxon>
        <taxon>Gunneridae</taxon>
        <taxon>Pentapetalae</taxon>
        <taxon>rosids</taxon>
        <taxon>fabids</taxon>
        <taxon>Rosales</taxon>
        <taxon>Rosaceae</taxon>
        <taxon>Amygdaloideae</taxon>
        <taxon>Amygdaleae</taxon>
        <taxon>Prunus</taxon>
    </lineage>
</organism>
<evidence type="ECO:0000313" key="1">
    <source>
        <dbReference type="EMBL" id="PQQ07162.1"/>
    </source>
</evidence>
<proteinExistence type="predicted"/>
<accession>A0A314YHV5</accession>
<dbReference type="EMBL" id="PJQY01000880">
    <property type="protein sequence ID" value="PQQ07162.1"/>
    <property type="molecule type" value="Genomic_DNA"/>
</dbReference>
<comment type="caution">
    <text evidence="1">The sequence shown here is derived from an EMBL/GenBank/DDBJ whole genome shotgun (WGS) entry which is preliminary data.</text>
</comment>
<keyword evidence="2" id="KW-1185">Reference proteome</keyword>
<gene>
    <name evidence="1" type="ORF">Pyn_13681</name>
</gene>
<evidence type="ECO:0000313" key="2">
    <source>
        <dbReference type="Proteomes" id="UP000250321"/>
    </source>
</evidence>
<reference evidence="1 2" key="1">
    <citation type="submission" date="2018-02" db="EMBL/GenBank/DDBJ databases">
        <title>Draft genome of wild Prunus yedoensis var. nudiflora.</title>
        <authorList>
            <person name="Baek S."/>
            <person name="Kim J.-H."/>
            <person name="Choi K."/>
            <person name="Kim G.-B."/>
            <person name="Cho A."/>
            <person name="Jang H."/>
            <person name="Shin C.-H."/>
            <person name="Yu H.-J."/>
            <person name="Mun J.-H."/>
        </authorList>
    </citation>
    <scope>NUCLEOTIDE SEQUENCE [LARGE SCALE GENOMIC DNA]</scope>
    <source>
        <strain evidence="2">cv. Jeju island</strain>
        <tissue evidence="1">Leaf</tissue>
    </source>
</reference>
<dbReference type="Proteomes" id="UP000250321">
    <property type="component" value="Unassembled WGS sequence"/>
</dbReference>
<name>A0A314YHV5_PRUYE</name>